<comment type="caution">
    <text evidence="2">The sequence shown here is derived from an EMBL/GenBank/DDBJ whole genome shotgun (WGS) entry which is preliminary data.</text>
</comment>
<dbReference type="Proteomes" id="UP000634529">
    <property type="component" value="Unassembled WGS sequence"/>
</dbReference>
<reference evidence="2 3" key="1">
    <citation type="submission" date="2020-09" db="EMBL/GenBank/DDBJ databases">
        <title>Paenibacillus sp. CAU 1523 isolated from sand of Haeundae Beach.</title>
        <authorList>
            <person name="Kim W."/>
        </authorList>
    </citation>
    <scope>NUCLEOTIDE SEQUENCE [LARGE SCALE GENOMIC DNA]</scope>
    <source>
        <strain evidence="2 3">CAU 1523</strain>
    </source>
</reference>
<gene>
    <name evidence="2" type="ORF">IFO66_12200</name>
</gene>
<dbReference type="RefSeq" id="WP_192025407.1">
    <property type="nucleotide sequence ID" value="NZ_JACYTN010000007.1"/>
</dbReference>
<evidence type="ECO:0000256" key="1">
    <source>
        <dbReference type="SAM" id="MobiDB-lite"/>
    </source>
</evidence>
<proteinExistence type="predicted"/>
<feature type="compositionally biased region" description="Polar residues" evidence="1">
    <location>
        <begin position="52"/>
        <end position="79"/>
    </location>
</feature>
<evidence type="ECO:0000313" key="3">
    <source>
        <dbReference type="Proteomes" id="UP000634529"/>
    </source>
</evidence>
<dbReference type="EMBL" id="JACYTN010000007">
    <property type="protein sequence ID" value="MBD8499066.1"/>
    <property type="molecule type" value="Genomic_DNA"/>
</dbReference>
<feature type="region of interest" description="Disordered" evidence="1">
    <location>
        <begin position="45"/>
        <end position="79"/>
    </location>
</feature>
<sequence>MKRIVPRITVLLLFTIIGVLVGMEWTRLGIDRVYGPMPQTAVTEASSKLPDSGQQALEKQQWNVQTGSTEPTTSWESEWNRQLKSVSEVNLRNEQQATEEWEKQMPEHMGLPPIEKPPVNKLADKTAGFLSRLSEAGIQAVVGIFDGLF</sequence>
<name>A0ABR9AY53_9BACL</name>
<evidence type="ECO:0000313" key="2">
    <source>
        <dbReference type="EMBL" id="MBD8499066.1"/>
    </source>
</evidence>
<accession>A0ABR9AY53</accession>
<keyword evidence="3" id="KW-1185">Reference proteome</keyword>
<evidence type="ECO:0008006" key="4">
    <source>
        <dbReference type="Google" id="ProtNLM"/>
    </source>
</evidence>
<protein>
    <recommendedName>
        <fullName evidence="4">DUF3679 domain-containing protein</fullName>
    </recommendedName>
</protein>
<organism evidence="2 3">
    <name type="scientific">Paenibacillus arenosi</name>
    <dbReference type="NCBI Taxonomy" id="2774142"/>
    <lineage>
        <taxon>Bacteria</taxon>
        <taxon>Bacillati</taxon>
        <taxon>Bacillota</taxon>
        <taxon>Bacilli</taxon>
        <taxon>Bacillales</taxon>
        <taxon>Paenibacillaceae</taxon>
        <taxon>Paenibacillus</taxon>
    </lineage>
</organism>